<dbReference type="RefSeq" id="WP_183511855.1">
    <property type="nucleotide sequence ID" value="NZ_BAABGK010000023.1"/>
</dbReference>
<evidence type="ECO:0000313" key="7">
    <source>
        <dbReference type="Proteomes" id="UP000523000"/>
    </source>
</evidence>
<dbReference type="EMBL" id="JACHVS010000001">
    <property type="protein sequence ID" value="MBB2994612.1"/>
    <property type="molecule type" value="Genomic_DNA"/>
</dbReference>
<dbReference type="Pfam" id="PF01593">
    <property type="entry name" value="Amino_oxidase"/>
    <property type="match status" value="1"/>
</dbReference>
<dbReference type="AlphaFoldDB" id="A0A839QN20"/>
<dbReference type="Proteomes" id="UP000523000">
    <property type="component" value="Unassembled WGS sequence"/>
</dbReference>
<evidence type="ECO:0000256" key="4">
    <source>
        <dbReference type="RuleBase" id="RU362075"/>
    </source>
</evidence>
<keyword evidence="2 4" id="KW-0125">Carotenoid biosynthesis</keyword>
<dbReference type="InterPro" id="IPR002937">
    <property type="entry name" value="Amino_oxidase"/>
</dbReference>
<dbReference type="NCBIfam" id="TIGR02734">
    <property type="entry name" value="crtI_fam"/>
    <property type="match status" value="1"/>
</dbReference>
<evidence type="ECO:0000256" key="1">
    <source>
        <dbReference type="ARBA" id="ARBA00004829"/>
    </source>
</evidence>
<dbReference type="InterPro" id="IPR014105">
    <property type="entry name" value="Carotenoid/retinoid_OxRdtase"/>
</dbReference>
<dbReference type="GO" id="GO:0016491">
    <property type="term" value="F:oxidoreductase activity"/>
    <property type="evidence" value="ECO:0007669"/>
    <property type="project" value="UniProtKB-KW"/>
</dbReference>
<keyword evidence="7" id="KW-1185">Reference proteome</keyword>
<reference evidence="6 7" key="1">
    <citation type="submission" date="2020-08" db="EMBL/GenBank/DDBJ databases">
        <title>Sequencing the genomes of 1000 actinobacteria strains.</title>
        <authorList>
            <person name="Klenk H.-P."/>
        </authorList>
    </citation>
    <scope>NUCLEOTIDE SEQUENCE [LARGE SCALE GENOMIC DNA]</scope>
    <source>
        <strain evidence="6 7">DSM 22826</strain>
    </source>
</reference>
<dbReference type="InterPro" id="IPR036188">
    <property type="entry name" value="FAD/NAD-bd_sf"/>
</dbReference>
<dbReference type="PANTHER" id="PTHR43734:SF1">
    <property type="entry name" value="PHYTOENE DESATURASE"/>
    <property type="match status" value="1"/>
</dbReference>
<sequence>MQCVVIGGGIAGLATAGLLARDGHQVTLLDKGTELGGRAGRWSAGGFTFDTGPSWYLMPQVIDHWFALMGSSAAAELDLVALDPAYRLFSGEGDAPLDVRTGRVEASGLFESLDPGSGKRLERYLDSASDTYEMAKQHFLYDEFANFKGLLNGPVLARLPKLARLLLTSLDTFVARSFGNLRQRQILGYPAVFLGTTPFKAPAMYHLMSHLDLTEGVAYPQGGFAALIDSMERLVRAEGVDIKLGATATQIISGPVPGGARAEAVAWTDAQGESHRSAARIVVGAADLHHIETRLLPEPLREHPASAWAKTDPGPSAVLVCLGVRGALDMLTHHNLFFTSDWRDNFTRIDTGSELAAETSIYVCAPSTTDTSVSPAGDSNLFILVPSPAAPQWGHGGLDGQGSEMVERVADAAIDQLAAWAGITDLRDRITLRRTVGPADFVDDVNAFRGSALGPAHTLRQSAFFRPGIRNHKLEGLFYAGSSVRPGIGVPMCMISAELVLKAVRGDTRSGPVEVGSSLAAKAGK</sequence>
<comment type="pathway">
    <text evidence="1 4">Carotenoid biosynthesis.</text>
</comment>
<gene>
    <name evidence="6" type="ORF">E9229_000803</name>
</gene>
<name>A0A839QN20_9MICC</name>
<accession>A0A839QN20</accession>
<comment type="similarity">
    <text evidence="4">Belongs to the carotenoid/retinoid oxidoreductase family.</text>
</comment>
<evidence type="ECO:0000256" key="3">
    <source>
        <dbReference type="ARBA" id="ARBA00023002"/>
    </source>
</evidence>
<proteinExistence type="inferred from homology"/>
<organism evidence="6 7">
    <name type="scientific">Paeniglutamicibacter cryotolerans</name>
    <dbReference type="NCBI Taxonomy" id="670079"/>
    <lineage>
        <taxon>Bacteria</taxon>
        <taxon>Bacillati</taxon>
        <taxon>Actinomycetota</taxon>
        <taxon>Actinomycetes</taxon>
        <taxon>Micrococcales</taxon>
        <taxon>Micrococcaceae</taxon>
        <taxon>Paeniglutamicibacter</taxon>
    </lineage>
</organism>
<protein>
    <submittedName>
        <fullName evidence="6">Phytoene desaturase</fullName>
    </submittedName>
</protein>
<comment type="caution">
    <text evidence="6">The sequence shown here is derived from an EMBL/GenBank/DDBJ whole genome shotgun (WGS) entry which is preliminary data.</text>
</comment>
<evidence type="ECO:0000313" key="6">
    <source>
        <dbReference type="EMBL" id="MBB2994612.1"/>
    </source>
</evidence>
<keyword evidence="3 4" id="KW-0560">Oxidoreductase</keyword>
<evidence type="ECO:0000256" key="2">
    <source>
        <dbReference type="ARBA" id="ARBA00022746"/>
    </source>
</evidence>
<dbReference type="GO" id="GO:0016117">
    <property type="term" value="P:carotenoid biosynthetic process"/>
    <property type="evidence" value="ECO:0007669"/>
    <property type="project" value="UniProtKB-KW"/>
</dbReference>
<dbReference type="PANTHER" id="PTHR43734">
    <property type="entry name" value="PHYTOENE DESATURASE"/>
    <property type="match status" value="1"/>
</dbReference>
<dbReference type="Gene3D" id="3.50.50.60">
    <property type="entry name" value="FAD/NAD(P)-binding domain"/>
    <property type="match status" value="2"/>
</dbReference>
<evidence type="ECO:0000259" key="5">
    <source>
        <dbReference type="Pfam" id="PF01593"/>
    </source>
</evidence>
<feature type="domain" description="Amine oxidase" evidence="5">
    <location>
        <begin position="10"/>
        <end position="498"/>
    </location>
</feature>
<dbReference type="SUPFAM" id="SSF51905">
    <property type="entry name" value="FAD/NAD(P)-binding domain"/>
    <property type="match status" value="1"/>
</dbReference>